<sequence length="226" mass="24426">MSIDDTTSYAPSPIIPVTDERINAPADTPKEQQHKIAAYNELLEEIYLRKTELESLEGRLAAMKIEIEDDIAHIARKNSEETTKAEKRRSGTTAVAAFVPSSTPSTPTNGAESNGDAVAKVSANPNAAANGVAAAIANLKNVAGATKNAKSRGKGKGRQEKAKLNGTDLKYKKGGKINLDAGDYDYDDHEVDNEGEYEEEEGSDQEYREREVELGEKVSFVPVTVN</sequence>
<evidence type="ECO:0000256" key="1">
    <source>
        <dbReference type="SAM" id="MobiDB-lite"/>
    </source>
</evidence>
<gene>
    <name evidence="2" type="ORF">P691DRAFT_773224</name>
</gene>
<keyword evidence="3" id="KW-1185">Reference proteome</keyword>
<reference evidence="2" key="1">
    <citation type="submission" date="2020-11" db="EMBL/GenBank/DDBJ databases">
        <authorList>
            <consortium name="DOE Joint Genome Institute"/>
            <person name="Ahrendt S."/>
            <person name="Riley R."/>
            <person name="Andreopoulos W."/>
            <person name="Labutti K."/>
            <person name="Pangilinan J."/>
            <person name="Ruiz-Duenas F.J."/>
            <person name="Barrasa J.M."/>
            <person name="Sanchez-Garcia M."/>
            <person name="Camarero S."/>
            <person name="Miyauchi S."/>
            <person name="Serrano A."/>
            <person name="Linde D."/>
            <person name="Babiker R."/>
            <person name="Drula E."/>
            <person name="Ayuso-Fernandez I."/>
            <person name="Pacheco R."/>
            <person name="Padilla G."/>
            <person name="Ferreira P."/>
            <person name="Barriuso J."/>
            <person name="Kellner H."/>
            <person name="Castanera R."/>
            <person name="Alfaro M."/>
            <person name="Ramirez L."/>
            <person name="Pisabarro A.G."/>
            <person name="Kuo A."/>
            <person name="Tritt A."/>
            <person name="Lipzen A."/>
            <person name="He G."/>
            <person name="Yan M."/>
            <person name="Ng V."/>
            <person name="Cullen D."/>
            <person name="Martin F."/>
            <person name="Rosso M.-N."/>
            <person name="Henrissat B."/>
            <person name="Hibbett D."/>
            <person name="Martinez A.T."/>
            <person name="Grigoriev I.V."/>
        </authorList>
    </citation>
    <scope>NUCLEOTIDE SEQUENCE</scope>
    <source>
        <strain evidence="2">MF-IS2</strain>
    </source>
</reference>
<organism evidence="2 3">
    <name type="scientific">Macrolepiota fuliginosa MF-IS2</name>
    <dbReference type="NCBI Taxonomy" id="1400762"/>
    <lineage>
        <taxon>Eukaryota</taxon>
        <taxon>Fungi</taxon>
        <taxon>Dikarya</taxon>
        <taxon>Basidiomycota</taxon>
        <taxon>Agaricomycotina</taxon>
        <taxon>Agaricomycetes</taxon>
        <taxon>Agaricomycetidae</taxon>
        <taxon>Agaricales</taxon>
        <taxon>Agaricineae</taxon>
        <taxon>Agaricaceae</taxon>
        <taxon>Macrolepiota</taxon>
    </lineage>
</organism>
<protein>
    <submittedName>
        <fullName evidence="2">Uncharacterized protein</fullName>
    </submittedName>
</protein>
<accession>A0A9P5XH68</accession>
<dbReference type="AlphaFoldDB" id="A0A9P5XH68"/>
<dbReference type="EMBL" id="MU151087">
    <property type="protein sequence ID" value="KAF9451352.1"/>
    <property type="molecule type" value="Genomic_DNA"/>
</dbReference>
<feature type="region of interest" description="Disordered" evidence="1">
    <location>
        <begin position="1"/>
        <end position="32"/>
    </location>
</feature>
<feature type="region of interest" description="Disordered" evidence="1">
    <location>
        <begin position="144"/>
        <end position="212"/>
    </location>
</feature>
<feature type="compositionally biased region" description="Polar residues" evidence="1">
    <location>
        <begin position="1"/>
        <end position="10"/>
    </location>
</feature>
<evidence type="ECO:0000313" key="2">
    <source>
        <dbReference type="EMBL" id="KAF9451352.1"/>
    </source>
</evidence>
<feature type="compositionally biased region" description="Basic and acidic residues" evidence="1">
    <location>
        <begin position="18"/>
        <end position="32"/>
    </location>
</feature>
<dbReference type="Proteomes" id="UP000807342">
    <property type="component" value="Unassembled WGS sequence"/>
</dbReference>
<evidence type="ECO:0000313" key="3">
    <source>
        <dbReference type="Proteomes" id="UP000807342"/>
    </source>
</evidence>
<comment type="caution">
    <text evidence="2">The sequence shown here is derived from an EMBL/GenBank/DDBJ whole genome shotgun (WGS) entry which is preliminary data.</text>
</comment>
<name>A0A9P5XH68_9AGAR</name>
<feature type="compositionally biased region" description="Acidic residues" evidence="1">
    <location>
        <begin position="182"/>
        <end position="204"/>
    </location>
</feature>
<proteinExistence type="predicted"/>
<dbReference type="OrthoDB" id="3042548at2759"/>